<keyword evidence="2" id="KW-1185">Reference proteome</keyword>
<protein>
    <submittedName>
        <fullName evidence="1">Uncharacterized protein</fullName>
    </submittedName>
</protein>
<evidence type="ECO:0000313" key="2">
    <source>
        <dbReference type="Proteomes" id="UP000024635"/>
    </source>
</evidence>
<evidence type="ECO:0000313" key="1">
    <source>
        <dbReference type="EMBL" id="EYC34855.1"/>
    </source>
</evidence>
<proteinExistence type="predicted"/>
<name>A0A016W5C6_9BILA</name>
<accession>A0A016W5C6</accession>
<reference evidence="2" key="1">
    <citation type="journal article" date="2015" name="Nat. Genet.">
        <title>The genome and transcriptome of the zoonotic hookworm Ancylostoma ceylanicum identify infection-specific gene families.</title>
        <authorList>
            <person name="Schwarz E.M."/>
            <person name="Hu Y."/>
            <person name="Antoshechkin I."/>
            <person name="Miller M.M."/>
            <person name="Sternberg P.W."/>
            <person name="Aroian R.V."/>
        </authorList>
    </citation>
    <scope>NUCLEOTIDE SEQUENCE</scope>
    <source>
        <strain evidence="2">HY135</strain>
    </source>
</reference>
<dbReference type="Proteomes" id="UP000024635">
    <property type="component" value="Unassembled WGS sequence"/>
</dbReference>
<gene>
    <name evidence="1" type="primary">Acey_s1336.g3833</name>
    <name evidence="1" type="ORF">Y032_1336g3833</name>
</gene>
<dbReference type="EMBL" id="JARK01000935">
    <property type="protein sequence ID" value="EYC34855.1"/>
    <property type="molecule type" value="Genomic_DNA"/>
</dbReference>
<comment type="caution">
    <text evidence="1">The sequence shown here is derived from an EMBL/GenBank/DDBJ whole genome shotgun (WGS) entry which is preliminary data.</text>
</comment>
<organism evidence="1 2">
    <name type="scientific">Ancylostoma ceylanicum</name>
    <dbReference type="NCBI Taxonomy" id="53326"/>
    <lineage>
        <taxon>Eukaryota</taxon>
        <taxon>Metazoa</taxon>
        <taxon>Ecdysozoa</taxon>
        <taxon>Nematoda</taxon>
        <taxon>Chromadorea</taxon>
        <taxon>Rhabditida</taxon>
        <taxon>Rhabditina</taxon>
        <taxon>Rhabditomorpha</taxon>
        <taxon>Strongyloidea</taxon>
        <taxon>Ancylostomatidae</taxon>
        <taxon>Ancylostomatinae</taxon>
        <taxon>Ancylostoma</taxon>
    </lineage>
</organism>
<sequence length="76" mass="8636">MDERQLILIKFRGAVLIFFRKHAPSASCTVICIEAELRGKVSTVDELMYFHCHSVFPLMTKDEKSAGEKDFVTGSR</sequence>
<dbReference type="AlphaFoldDB" id="A0A016W5C6"/>